<feature type="region of interest" description="Disordered" evidence="7">
    <location>
        <begin position="1"/>
        <end position="46"/>
    </location>
</feature>
<keyword evidence="3" id="KW-1003">Cell membrane</keyword>
<sequence length="219" mass="23616">MRSAPLPRRTGRRGADRGDQPGVRVTGDQFDPRKATHGQRPPEPSPVLSGAIYVEICMLKYPEGYAPSGWDLPKELIVLVVLKRIWVLLLVLAAALLGAVGVMQLRGMFGSDEIFAEPGKTEAIVSVNVKKVTYELFGPAEAVGKISYLDENGKSLDARFTSLPWTQTLTTTIPSIVAQVVAQGDADTIGCRITVNGVIKDEQTTKGHDAQTFCLVKAA</sequence>
<keyword evidence="5 8" id="KW-1133">Transmembrane helix</keyword>
<evidence type="ECO:0000256" key="5">
    <source>
        <dbReference type="ARBA" id="ARBA00022989"/>
    </source>
</evidence>
<name>A0A6N4V3N0_9MYCO</name>
<evidence type="ECO:0000256" key="3">
    <source>
        <dbReference type="ARBA" id="ARBA00022475"/>
    </source>
</evidence>
<protein>
    <recommendedName>
        <fullName evidence="11">Membrane protein, MmpS</fullName>
    </recommendedName>
</protein>
<comment type="subcellular location">
    <subcellularLocation>
        <location evidence="1">Cell membrane</location>
    </subcellularLocation>
</comment>
<dbReference type="KEGG" id="malv:MALV_53860"/>
<evidence type="ECO:0000313" key="9">
    <source>
        <dbReference type="EMBL" id="BBX30261.1"/>
    </source>
</evidence>
<evidence type="ECO:0000256" key="8">
    <source>
        <dbReference type="SAM" id="Phobius"/>
    </source>
</evidence>
<proteinExistence type="inferred from homology"/>
<organism evidence="9 10">
    <name type="scientific">Mycolicibacterium alvei</name>
    <dbReference type="NCBI Taxonomy" id="67081"/>
    <lineage>
        <taxon>Bacteria</taxon>
        <taxon>Bacillati</taxon>
        <taxon>Actinomycetota</taxon>
        <taxon>Actinomycetes</taxon>
        <taxon>Mycobacteriales</taxon>
        <taxon>Mycobacteriaceae</taxon>
        <taxon>Mycolicibacterium</taxon>
    </lineage>
</organism>
<evidence type="ECO:0000256" key="4">
    <source>
        <dbReference type="ARBA" id="ARBA00022692"/>
    </source>
</evidence>
<evidence type="ECO:0000256" key="6">
    <source>
        <dbReference type="ARBA" id="ARBA00023136"/>
    </source>
</evidence>
<dbReference type="InterPro" id="IPR008693">
    <property type="entry name" value="MmpS"/>
</dbReference>
<keyword evidence="10" id="KW-1185">Reference proteome</keyword>
<evidence type="ECO:0000256" key="7">
    <source>
        <dbReference type="SAM" id="MobiDB-lite"/>
    </source>
</evidence>
<accession>A0A6N4V3N0</accession>
<dbReference type="Pfam" id="PF05423">
    <property type="entry name" value="Mycobact_memb"/>
    <property type="match status" value="1"/>
</dbReference>
<keyword evidence="4 8" id="KW-0812">Transmembrane</keyword>
<dbReference type="EMBL" id="AP022565">
    <property type="protein sequence ID" value="BBX30261.1"/>
    <property type="molecule type" value="Genomic_DNA"/>
</dbReference>
<evidence type="ECO:0000313" key="10">
    <source>
        <dbReference type="Proteomes" id="UP000466906"/>
    </source>
</evidence>
<evidence type="ECO:0000256" key="2">
    <source>
        <dbReference type="ARBA" id="ARBA00007531"/>
    </source>
</evidence>
<dbReference type="InterPro" id="IPR038468">
    <property type="entry name" value="MmpS_C"/>
</dbReference>
<keyword evidence="6 8" id="KW-0472">Membrane</keyword>
<reference evidence="9 10" key="1">
    <citation type="journal article" date="2019" name="Emerg. Microbes Infect.">
        <title>Comprehensive subspecies identification of 175 nontuberculous mycobacteria species based on 7547 genomic profiles.</title>
        <authorList>
            <person name="Matsumoto Y."/>
            <person name="Kinjo T."/>
            <person name="Motooka D."/>
            <person name="Nabeya D."/>
            <person name="Jung N."/>
            <person name="Uechi K."/>
            <person name="Horii T."/>
            <person name="Iida T."/>
            <person name="Fujita J."/>
            <person name="Nakamura S."/>
        </authorList>
    </citation>
    <scope>NUCLEOTIDE SEQUENCE [LARGE SCALE GENOMIC DNA]</scope>
    <source>
        <strain evidence="9 10">JCM 12272</strain>
    </source>
</reference>
<dbReference type="AlphaFoldDB" id="A0A6N4V3N0"/>
<dbReference type="GO" id="GO:0005886">
    <property type="term" value="C:plasma membrane"/>
    <property type="evidence" value="ECO:0007669"/>
    <property type="project" value="UniProtKB-SubCell"/>
</dbReference>
<dbReference type="Gene3D" id="2.60.40.2880">
    <property type="entry name" value="MmpS1-5, C-terminal soluble domain"/>
    <property type="match status" value="1"/>
</dbReference>
<evidence type="ECO:0008006" key="11">
    <source>
        <dbReference type="Google" id="ProtNLM"/>
    </source>
</evidence>
<comment type="similarity">
    <text evidence="2">Belongs to the MmpS family.</text>
</comment>
<evidence type="ECO:0000256" key="1">
    <source>
        <dbReference type="ARBA" id="ARBA00004236"/>
    </source>
</evidence>
<feature type="transmembrane region" description="Helical" evidence="8">
    <location>
        <begin position="85"/>
        <end position="105"/>
    </location>
</feature>
<gene>
    <name evidence="9" type="ORF">MALV_53860</name>
</gene>
<dbReference type="Proteomes" id="UP000466906">
    <property type="component" value="Chromosome"/>
</dbReference>